<sequence length="189" mass="21225">MNPVDYLLVDFADADVTFKSSDGVLFRVHRKNLEVCTEGFPPSEISNEGEVVELTETAATLELLFRFMYPERHPALDTTPFEVLEPLRRHLKNIKCSCDEYFPYPDMVHKHPVEVAVYASKHGYPYLVSEVAPSMISMDPVKVMEILPPHLVPPGLDTCKSGRLSSKPILRPINLLSLQTVAVLPGFES</sequence>
<gene>
    <name evidence="1" type="ORF">MSAN_01093700</name>
</gene>
<organism evidence="1 2">
    <name type="scientific">Mycena sanguinolenta</name>
    <dbReference type="NCBI Taxonomy" id="230812"/>
    <lineage>
        <taxon>Eukaryota</taxon>
        <taxon>Fungi</taxon>
        <taxon>Dikarya</taxon>
        <taxon>Basidiomycota</taxon>
        <taxon>Agaricomycotina</taxon>
        <taxon>Agaricomycetes</taxon>
        <taxon>Agaricomycetidae</taxon>
        <taxon>Agaricales</taxon>
        <taxon>Marasmiineae</taxon>
        <taxon>Mycenaceae</taxon>
        <taxon>Mycena</taxon>
    </lineage>
</organism>
<evidence type="ECO:0008006" key="3">
    <source>
        <dbReference type="Google" id="ProtNLM"/>
    </source>
</evidence>
<reference evidence="1" key="1">
    <citation type="submission" date="2020-05" db="EMBL/GenBank/DDBJ databases">
        <title>Mycena genomes resolve the evolution of fungal bioluminescence.</title>
        <authorList>
            <person name="Tsai I.J."/>
        </authorList>
    </citation>
    <scope>NUCLEOTIDE SEQUENCE</scope>
    <source>
        <strain evidence="1">160909Yilan</strain>
    </source>
</reference>
<accession>A0A8H6YSG0</accession>
<comment type="caution">
    <text evidence="1">The sequence shown here is derived from an EMBL/GenBank/DDBJ whole genome shotgun (WGS) entry which is preliminary data.</text>
</comment>
<dbReference type="Proteomes" id="UP000623467">
    <property type="component" value="Unassembled WGS sequence"/>
</dbReference>
<evidence type="ECO:0000313" key="2">
    <source>
        <dbReference type="Proteomes" id="UP000623467"/>
    </source>
</evidence>
<evidence type="ECO:0000313" key="1">
    <source>
        <dbReference type="EMBL" id="KAF7364334.1"/>
    </source>
</evidence>
<name>A0A8H6YSG0_9AGAR</name>
<dbReference type="OrthoDB" id="3184970at2759"/>
<protein>
    <recommendedName>
        <fullName evidence="3">BTB domain-containing protein</fullName>
    </recommendedName>
</protein>
<dbReference type="AlphaFoldDB" id="A0A8H6YSG0"/>
<dbReference type="EMBL" id="JACAZH010000007">
    <property type="protein sequence ID" value="KAF7364334.1"/>
    <property type="molecule type" value="Genomic_DNA"/>
</dbReference>
<keyword evidence="2" id="KW-1185">Reference proteome</keyword>
<proteinExistence type="predicted"/>